<sequence>MNAFKRTADCRTPGWACLLNGVANAAQWVARVALVSMTLIIGWQVFARFVLNDSPSWSETTAILLMGWFILIGAAAGVRHQDHIGFVVGQMMMPGPLRRAVRSFSHLLTAAFGVAMAYFGMDLVIGSWHVLMPGSYVVQGATYIPLVLGGVLIAVFSLENLLRQAPEDGFGEGE</sequence>
<dbReference type="Pfam" id="PF04290">
    <property type="entry name" value="DctQ"/>
    <property type="match status" value="1"/>
</dbReference>
<keyword evidence="7 9" id="KW-0472">Membrane</keyword>
<dbReference type="GO" id="GO:0005886">
    <property type="term" value="C:plasma membrane"/>
    <property type="evidence" value="ECO:0007669"/>
    <property type="project" value="UniProtKB-SubCell"/>
</dbReference>
<keyword evidence="6 9" id="KW-1133">Transmembrane helix</keyword>
<evidence type="ECO:0000256" key="6">
    <source>
        <dbReference type="ARBA" id="ARBA00022989"/>
    </source>
</evidence>
<keyword evidence="3" id="KW-1003">Cell membrane</keyword>
<accession>A0A4Q7MCX1</accession>
<name>A0A4Q7MCX1_9BURK</name>
<evidence type="ECO:0000256" key="1">
    <source>
        <dbReference type="ARBA" id="ARBA00004429"/>
    </source>
</evidence>
<organism evidence="11 12">
    <name type="scientific">Kerstersia gyiorum</name>
    <dbReference type="NCBI Taxonomy" id="206506"/>
    <lineage>
        <taxon>Bacteria</taxon>
        <taxon>Pseudomonadati</taxon>
        <taxon>Pseudomonadota</taxon>
        <taxon>Betaproteobacteria</taxon>
        <taxon>Burkholderiales</taxon>
        <taxon>Alcaligenaceae</taxon>
        <taxon>Kerstersia</taxon>
    </lineage>
</organism>
<feature type="transmembrane region" description="Helical" evidence="9">
    <location>
        <begin position="140"/>
        <end position="158"/>
    </location>
</feature>
<feature type="transmembrane region" description="Helical" evidence="9">
    <location>
        <begin position="62"/>
        <end position="79"/>
    </location>
</feature>
<evidence type="ECO:0000313" key="12">
    <source>
        <dbReference type="Proteomes" id="UP000292039"/>
    </source>
</evidence>
<comment type="caution">
    <text evidence="11">The sequence shown here is derived from an EMBL/GenBank/DDBJ whole genome shotgun (WGS) entry which is preliminary data.</text>
</comment>
<keyword evidence="5 9" id="KW-0812">Transmembrane</keyword>
<feature type="transmembrane region" description="Helical" evidence="9">
    <location>
        <begin position="100"/>
        <end position="120"/>
    </location>
</feature>
<feature type="domain" description="Tripartite ATP-independent periplasmic transporters DctQ component" evidence="10">
    <location>
        <begin position="37"/>
        <end position="165"/>
    </location>
</feature>
<evidence type="ECO:0000313" key="11">
    <source>
        <dbReference type="EMBL" id="RZS65257.1"/>
    </source>
</evidence>
<dbReference type="InterPro" id="IPR055348">
    <property type="entry name" value="DctQ"/>
</dbReference>
<evidence type="ECO:0000256" key="3">
    <source>
        <dbReference type="ARBA" id="ARBA00022475"/>
    </source>
</evidence>
<comment type="function">
    <text evidence="9">Part of the tripartite ATP-independent periplasmic (TRAP) transport system.</text>
</comment>
<comment type="subunit">
    <text evidence="9">The complex comprises the extracytoplasmic solute receptor protein and the two transmembrane proteins.</text>
</comment>
<dbReference type="AlphaFoldDB" id="A0A4Q7MCX1"/>
<dbReference type="PANTHER" id="PTHR35011">
    <property type="entry name" value="2,3-DIKETO-L-GULONATE TRAP TRANSPORTER SMALL PERMEASE PROTEIN YIAM"/>
    <property type="match status" value="1"/>
</dbReference>
<dbReference type="Proteomes" id="UP000292039">
    <property type="component" value="Unassembled WGS sequence"/>
</dbReference>
<comment type="subcellular location">
    <subcellularLocation>
        <location evidence="1 9">Cell inner membrane</location>
        <topology evidence="1 9">Multi-pass membrane protein</topology>
    </subcellularLocation>
</comment>
<evidence type="ECO:0000256" key="2">
    <source>
        <dbReference type="ARBA" id="ARBA00022448"/>
    </source>
</evidence>
<proteinExistence type="inferred from homology"/>
<evidence type="ECO:0000256" key="7">
    <source>
        <dbReference type="ARBA" id="ARBA00023136"/>
    </source>
</evidence>
<evidence type="ECO:0000256" key="8">
    <source>
        <dbReference type="ARBA" id="ARBA00038436"/>
    </source>
</evidence>
<evidence type="ECO:0000259" key="10">
    <source>
        <dbReference type="Pfam" id="PF04290"/>
    </source>
</evidence>
<keyword evidence="2 9" id="KW-0813">Transport</keyword>
<evidence type="ECO:0000256" key="4">
    <source>
        <dbReference type="ARBA" id="ARBA00022519"/>
    </source>
</evidence>
<comment type="similarity">
    <text evidence="8 9">Belongs to the TRAP transporter small permease family.</text>
</comment>
<dbReference type="RefSeq" id="WP_134838062.1">
    <property type="nucleotide sequence ID" value="NZ_CBCSEB010000004.1"/>
</dbReference>
<dbReference type="PANTHER" id="PTHR35011:SF11">
    <property type="entry name" value="TRAP TRANSPORTER SMALL PERMEASE PROTEIN"/>
    <property type="match status" value="1"/>
</dbReference>
<dbReference type="OrthoDB" id="2085311at2"/>
<dbReference type="GO" id="GO:0022857">
    <property type="term" value="F:transmembrane transporter activity"/>
    <property type="evidence" value="ECO:0007669"/>
    <property type="project" value="UniProtKB-UniRule"/>
</dbReference>
<evidence type="ECO:0000256" key="5">
    <source>
        <dbReference type="ARBA" id="ARBA00022692"/>
    </source>
</evidence>
<protein>
    <recommendedName>
        <fullName evidence="9">TRAP transporter small permease protein</fullName>
    </recommendedName>
</protein>
<feature type="transmembrane region" description="Helical" evidence="9">
    <location>
        <begin position="28"/>
        <end position="50"/>
    </location>
</feature>
<reference evidence="11 12" key="1">
    <citation type="submission" date="2019-02" db="EMBL/GenBank/DDBJ databases">
        <title>Genomic Encyclopedia of Type Strains, Phase IV (KMG-IV): sequencing the most valuable type-strain genomes for metagenomic binning, comparative biology and taxonomic classification.</title>
        <authorList>
            <person name="Goeker M."/>
        </authorList>
    </citation>
    <scope>NUCLEOTIDE SEQUENCE [LARGE SCALE GENOMIC DNA]</scope>
    <source>
        <strain evidence="11 12">DSM 16618</strain>
    </source>
</reference>
<dbReference type="GO" id="GO:0015740">
    <property type="term" value="P:C4-dicarboxylate transport"/>
    <property type="evidence" value="ECO:0007669"/>
    <property type="project" value="TreeGrafter"/>
</dbReference>
<dbReference type="EMBL" id="SGWZ01000006">
    <property type="protein sequence ID" value="RZS65257.1"/>
    <property type="molecule type" value="Genomic_DNA"/>
</dbReference>
<gene>
    <name evidence="11" type="ORF">EV679_3044</name>
</gene>
<keyword evidence="4 9" id="KW-0997">Cell inner membrane</keyword>
<evidence type="ECO:0000256" key="9">
    <source>
        <dbReference type="RuleBase" id="RU369079"/>
    </source>
</evidence>
<dbReference type="InterPro" id="IPR007387">
    <property type="entry name" value="TRAP_DctQ"/>
</dbReference>